<dbReference type="AlphaFoldDB" id="A0A8E7B1T5"/>
<evidence type="ECO:0000256" key="3">
    <source>
        <dbReference type="ARBA" id="ARBA00022781"/>
    </source>
</evidence>
<keyword evidence="8" id="KW-1185">Reference proteome</keyword>
<dbReference type="KEGG" id="mrtj:KHC33_08160"/>
<dbReference type="NCBIfam" id="TIGR02923">
    <property type="entry name" value="AhaC"/>
    <property type="match status" value="1"/>
</dbReference>
<dbReference type="Gene3D" id="1.10.132.50">
    <property type="entry name" value="ATP synthase (C/AC39) subunit, domain 3"/>
    <property type="match status" value="1"/>
</dbReference>
<comment type="subunit">
    <text evidence="6">Has multiple subunits with at least A(3), B(3), C, D, E, F, H, I and proteolipid K(x).</text>
</comment>
<dbReference type="NCBIfam" id="NF002268">
    <property type="entry name" value="PRK01198.1-4"/>
    <property type="match status" value="1"/>
</dbReference>
<dbReference type="GO" id="GO:0005524">
    <property type="term" value="F:ATP binding"/>
    <property type="evidence" value="ECO:0007669"/>
    <property type="project" value="UniProtKB-UniRule"/>
</dbReference>
<dbReference type="SUPFAM" id="SSF103486">
    <property type="entry name" value="V-type ATP synthase subunit C"/>
    <property type="match status" value="1"/>
</dbReference>
<dbReference type="PANTHER" id="PTHR38682:SF1">
    <property type="entry name" value="V-TYPE ATP SYNTHASE SUBUNIT C"/>
    <property type="match status" value="1"/>
</dbReference>
<evidence type="ECO:0000256" key="4">
    <source>
        <dbReference type="ARBA" id="ARBA00023065"/>
    </source>
</evidence>
<keyword evidence="4 6" id="KW-0406">Ion transport</keyword>
<dbReference type="GO" id="GO:0046933">
    <property type="term" value="F:proton-transporting ATP synthase activity, rotational mechanism"/>
    <property type="evidence" value="ECO:0007669"/>
    <property type="project" value="UniProtKB-UniRule"/>
</dbReference>
<comment type="subcellular location">
    <subcellularLocation>
        <location evidence="6">Cell membrane</location>
        <topology evidence="6">Peripheral membrane protein</topology>
    </subcellularLocation>
</comment>
<dbReference type="GO" id="GO:0042777">
    <property type="term" value="P:proton motive force-driven plasma membrane ATP synthesis"/>
    <property type="evidence" value="ECO:0007669"/>
    <property type="project" value="UniProtKB-UniRule"/>
</dbReference>
<sequence>MVQNSGGPAPYIYVSTRLRVRKAKLLPPEEYQRMLNMSLPEIIRLIGETEYQKEVDELGTSFEGIDLIEVALSWNLAKEYQRVIELAPGSLKEFTMAYLRRWDIYNILTILRGKMQGMKEGKIKEVLIPAGSLDRTILDRVLAEENCERVADALKIWKMYPTLSTELSDGCAIGSFARLENELYKRLYADLLQIARRGVKGGNQFLKFVQLEIDVKNIKTLFRMRGDGYEEDAREFFIPGASFSPEELQQMNQMTSRNEVIDALLARIKAKAIQVALEDMRTEKSEQEVDAELTKTQLDHMEQLSKINPFSIHPILVYLEKKKYEVFNLRAIARGKESRLAGDTIAKYLVI</sequence>
<dbReference type="Proteomes" id="UP000680656">
    <property type="component" value="Chromosome"/>
</dbReference>
<proteinExistence type="inferred from homology"/>
<dbReference type="InterPro" id="IPR044911">
    <property type="entry name" value="V-type_ATPase_csu/dsu_dom_3"/>
</dbReference>
<evidence type="ECO:0000256" key="1">
    <source>
        <dbReference type="ARBA" id="ARBA00006709"/>
    </source>
</evidence>
<dbReference type="InterPro" id="IPR035067">
    <property type="entry name" value="V-type_ATPase_csu/dsu"/>
</dbReference>
<name>A0A8E7B1T5_9EURY</name>
<evidence type="ECO:0000256" key="6">
    <source>
        <dbReference type="HAMAP-Rule" id="MF_00314"/>
    </source>
</evidence>
<dbReference type="GO" id="GO:0046961">
    <property type="term" value="F:proton-transporting ATPase activity, rotational mechanism"/>
    <property type="evidence" value="ECO:0007669"/>
    <property type="project" value="InterPro"/>
</dbReference>
<accession>A0A8E7B1T5</accession>
<reference evidence="7 8" key="1">
    <citation type="submission" date="2021-05" db="EMBL/GenBank/DDBJ databases">
        <title>A novel Methanospirillum isolate from a pyrite-forming mixed culture.</title>
        <authorList>
            <person name="Bunk B."/>
            <person name="Sproer C."/>
            <person name="Spring S."/>
            <person name="Pester M."/>
        </authorList>
    </citation>
    <scope>NUCLEOTIDE SEQUENCE [LARGE SCALE GENOMIC DNA]</scope>
    <source>
        <strain evidence="7 8">J.3.6.1-F.2.7.3</strain>
    </source>
</reference>
<comment type="function">
    <text evidence="6">Component of the A-type ATP synthase that produces ATP from ADP in the presence of a proton gradient across the membrane.</text>
</comment>
<dbReference type="InterPro" id="IPR014272">
    <property type="entry name" value="ATPase_V0-cplx_csu"/>
</dbReference>
<keyword evidence="2 6" id="KW-0813">Transport</keyword>
<evidence type="ECO:0000256" key="2">
    <source>
        <dbReference type="ARBA" id="ARBA00022448"/>
    </source>
</evidence>
<keyword evidence="3 6" id="KW-0375">Hydrogen ion transport</keyword>
<dbReference type="InterPro" id="IPR002843">
    <property type="entry name" value="ATPase_V0-cplx_csu/dsu"/>
</dbReference>
<comment type="similarity">
    <text evidence="1 6">Belongs to the V-ATPase V0D/AC39 subunit family.</text>
</comment>
<dbReference type="GeneID" id="65097150"/>
<dbReference type="Gene3D" id="1.20.1690.10">
    <property type="entry name" value="V-type ATP synthase subunit C domain"/>
    <property type="match status" value="2"/>
</dbReference>
<evidence type="ECO:0000256" key="5">
    <source>
        <dbReference type="ARBA" id="ARBA00023310"/>
    </source>
</evidence>
<keyword evidence="5 6" id="KW-0066">ATP synthesis</keyword>
<dbReference type="InterPro" id="IPR036079">
    <property type="entry name" value="ATPase_csu/dsu_sf"/>
</dbReference>
<dbReference type="PANTHER" id="PTHR38682">
    <property type="entry name" value="V-TYPE ATP SYNTHASE SUBUNIT C"/>
    <property type="match status" value="1"/>
</dbReference>
<dbReference type="InterPro" id="IPR050873">
    <property type="entry name" value="V-ATPase_V0D/AC39_subunit"/>
</dbReference>
<dbReference type="HAMAP" id="MF_00314">
    <property type="entry name" value="ATP_synth_C_arch"/>
    <property type="match status" value="1"/>
</dbReference>
<dbReference type="Pfam" id="PF01992">
    <property type="entry name" value="vATP-synt_AC39"/>
    <property type="match status" value="1"/>
</dbReference>
<dbReference type="GO" id="GO:0005886">
    <property type="term" value="C:plasma membrane"/>
    <property type="evidence" value="ECO:0007669"/>
    <property type="project" value="UniProtKB-SubCell"/>
</dbReference>
<dbReference type="EMBL" id="CP075546">
    <property type="protein sequence ID" value="QVV90439.1"/>
    <property type="molecule type" value="Genomic_DNA"/>
</dbReference>
<gene>
    <name evidence="6" type="primary">atpC</name>
    <name evidence="7" type="ORF">KHC33_08160</name>
</gene>
<evidence type="ECO:0000313" key="8">
    <source>
        <dbReference type="Proteomes" id="UP000680656"/>
    </source>
</evidence>
<dbReference type="GO" id="GO:0033179">
    <property type="term" value="C:proton-transporting V-type ATPase, V0 domain"/>
    <property type="evidence" value="ECO:0007669"/>
    <property type="project" value="InterPro"/>
</dbReference>
<organism evidence="7 8">
    <name type="scientific">Methanospirillum purgamenti</name>
    <dbReference type="NCBI Taxonomy" id="2834276"/>
    <lineage>
        <taxon>Archaea</taxon>
        <taxon>Methanobacteriati</taxon>
        <taxon>Methanobacteriota</taxon>
        <taxon>Stenosarchaea group</taxon>
        <taxon>Methanomicrobia</taxon>
        <taxon>Methanomicrobiales</taxon>
        <taxon>Methanospirillaceae</taxon>
        <taxon>Methanospirillum</taxon>
    </lineage>
</organism>
<protein>
    <recommendedName>
        <fullName evidence="6">A-type ATP synthase subunit C</fullName>
    </recommendedName>
</protein>
<keyword evidence="6" id="KW-1003">Cell membrane</keyword>
<evidence type="ECO:0000313" key="7">
    <source>
        <dbReference type="EMBL" id="QVV90439.1"/>
    </source>
</evidence>
<dbReference type="RefSeq" id="WP_214421208.1">
    <property type="nucleotide sequence ID" value="NZ_CP075546.1"/>
</dbReference>
<keyword evidence="6" id="KW-0472">Membrane</keyword>